<dbReference type="EMBL" id="CP027169">
    <property type="protein sequence ID" value="AVK08059.1"/>
    <property type="molecule type" value="Genomic_DNA"/>
</dbReference>
<keyword evidence="3" id="KW-1185">Reference proteome</keyword>
<organism evidence="2 3">
    <name type="scientific">Pseudomonas paraeruginosa</name>
    <dbReference type="NCBI Taxonomy" id="2994495"/>
    <lineage>
        <taxon>Bacteria</taxon>
        <taxon>Pseudomonadati</taxon>
        <taxon>Pseudomonadota</taxon>
        <taxon>Gammaproteobacteria</taxon>
        <taxon>Pseudomonadales</taxon>
        <taxon>Pseudomonadaceae</taxon>
        <taxon>Pseudomonas</taxon>
    </lineage>
</organism>
<sequence length="43" mass="4825">MPHTRHPHLHSSASRPGLPLRARAPQAPRAAYFFGYWFSHSGA</sequence>
<evidence type="ECO:0000313" key="3">
    <source>
        <dbReference type="Proteomes" id="UP000238390"/>
    </source>
</evidence>
<feature type="region of interest" description="Disordered" evidence="1">
    <location>
        <begin position="1"/>
        <end position="21"/>
    </location>
</feature>
<evidence type="ECO:0000256" key="1">
    <source>
        <dbReference type="SAM" id="MobiDB-lite"/>
    </source>
</evidence>
<evidence type="ECO:0000313" key="2">
    <source>
        <dbReference type="EMBL" id="AVK08059.1"/>
    </source>
</evidence>
<proteinExistence type="predicted"/>
<dbReference type="Proteomes" id="UP000238390">
    <property type="component" value="Chromosome"/>
</dbReference>
<protein>
    <submittedName>
        <fullName evidence="2">Uncharacterized protein</fullName>
    </submittedName>
</protein>
<accession>A0A2R3J1K9</accession>
<dbReference type="AlphaFoldDB" id="A0A2R3J1K9"/>
<gene>
    <name evidence="2" type="ORF">CSB93_3468</name>
</gene>
<reference evidence="2 3" key="1">
    <citation type="submission" date="2018-02" db="EMBL/GenBank/DDBJ databases">
        <title>FDA/CDC Antimicrobial Resistant Isolate Bank Genome Sequencing.</title>
        <authorList>
            <person name="Benahmed F.H."/>
            <person name="Lutgring J.D."/>
            <person name="Yoo B."/>
            <person name="Machado M."/>
            <person name="Brown A."/>
            <person name="McAllister G."/>
            <person name="Perry A."/>
            <person name="Halpin A.L."/>
            <person name="Vavikolanu K."/>
            <person name="Ott S."/>
            <person name="Zhao X."/>
            <person name="Tallon L.J."/>
            <person name="Sadzewicz L."/>
            <person name="Aluvathingal J."/>
            <person name="Nadendla S."/>
            <person name="Voskania-kordi A."/>
            <person name="Simonyan V."/>
            <person name="Patel J."/>
            <person name="Shawar R.M."/>
        </authorList>
    </citation>
    <scope>NUCLEOTIDE SEQUENCE [LARGE SCALE GENOMIC DNA]</scope>
    <source>
        <strain evidence="2 3">AR_0356</strain>
    </source>
</reference>
<name>A0A2R3J1K9_9PSED</name>